<dbReference type="EC" id="2.7.1.59" evidence="2"/>
<protein>
    <recommendedName>
        <fullName evidence="3">N-acetyl-D-glucosamine kinase</fullName>
        <ecNumber evidence="2">2.7.1.59</ecNumber>
    </recommendedName>
    <alternativeName>
        <fullName evidence="4">GlcNAc kinase</fullName>
    </alternativeName>
</protein>
<dbReference type="InterPro" id="IPR052519">
    <property type="entry name" value="Euk-type_GlcNAc_Kinase"/>
</dbReference>
<dbReference type="AlphaFoldDB" id="A0A0D7AHH9"/>
<dbReference type="Gene3D" id="3.30.420.40">
    <property type="match status" value="2"/>
</dbReference>
<organism evidence="6 7">
    <name type="scientific">Fistulina hepatica ATCC 64428</name>
    <dbReference type="NCBI Taxonomy" id="1128425"/>
    <lineage>
        <taxon>Eukaryota</taxon>
        <taxon>Fungi</taxon>
        <taxon>Dikarya</taxon>
        <taxon>Basidiomycota</taxon>
        <taxon>Agaricomycotina</taxon>
        <taxon>Agaricomycetes</taxon>
        <taxon>Agaricomycetidae</taxon>
        <taxon>Agaricales</taxon>
        <taxon>Fistulinaceae</taxon>
        <taxon>Fistulina</taxon>
    </lineage>
</organism>
<evidence type="ECO:0000259" key="5">
    <source>
        <dbReference type="Pfam" id="PF01869"/>
    </source>
</evidence>
<dbReference type="SUPFAM" id="SSF53067">
    <property type="entry name" value="Actin-like ATPase domain"/>
    <property type="match status" value="2"/>
</dbReference>
<dbReference type="Pfam" id="PF01869">
    <property type="entry name" value="BcrAD_BadFG"/>
    <property type="match status" value="1"/>
</dbReference>
<accession>A0A0D7AHH9</accession>
<proteinExistence type="inferred from homology"/>
<dbReference type="OrthoDB" id="311172at2759"/>
<evidence type="ECO:0000313" key="6">
    <source>
        <dbReference type="EMBL" id="KIY50288.1"/>
    </source>
</evidence>
<feature type="domain" description="ATPase BadF/BadG/BcrA/BcrD type" evidence="5">
    <location>
        <begin position="7"/>
        <end position="357"/>
    </location>
</feature>
<dbReference type="PANTHER" id="PTHR43190:SF3">
    <property type="entry name" value="N-ACETYL-D-GLUCOSAMINE KINASE"/>
    <property type="match status" value="1"/>
</dbReference>
<dbReference type="GO" id="GO:0045127">
    <property type="term" value="F:N-acetylglucosamine kinase activity"/>
    <property type="evidence" value="ECO:0007669"/>
    <property type="project" value="UniProtKB-EC"/>
</dbReference>
<dbReference type="CDD" id="cd24007">
    <property type="entry name" value="ASKHA_NBD_eukNAGK-like"/>
    <property type="match status" value="1"/>
</dbReference>
<name>A0A0D7AHH9_9AGAR</name>
<dbReference type="InterPro" id="IPR043129">
    <property type="entry name" value="ATPase_NBD"/>
</dbReference>
<evidence type="ECO:0000256" key="4">
    <source>
        <dbReference type="ARBA" id="ARBA00031123"/>
    </source>
</evidence>
<reference evidence="6 7" key="1">
    <citation type="journal article" date="2015" name="Fungal Genet. Biol.">
        <title>Evolution of novel wood decay mechanisms in Agaricales revealed by the genome sequences of Fistulina hepatica and Cylindrobasidium torrendii.</title>
        <authorList>
            <person name="Floudas D."/>
            <person name="Held B.W."/>
            <person name="Riley R."/>
            <person name="Nagy L.G."/>
            <person name="Koehler G."/>
            <person name="Ransdell A.S."/>
            <person name="Younus H."/>
            <person name="Chow J."/>
            <person name="Chiniquy J."/>
            <person name="Lipzen A."/>
            <person name="Tritt A."/>
            <person name="Sun H."/>
            <person name="Haridas S."/>
            <person name="LaButti K."/>
            <person name="Ohm R.A."/>
            <person name="Kues U."/>
            <person name="Blanchette R.A."/>
            <person name="Grigoriev I.V."/>
            <person name="Minto R.E."/>
            <person name="Hibbett D.S."/>
        </authorList>
    </citation>
    <scope>NUCLEOTIDE SEQUENCE [LARGE SCALE GENOMIC DNA]</scope>
    <source>
        <strain evidence="6 7">ATCC 64428</strain>
    </source>
</reference>
<dbReference type="Proteomes" id="UP000054144">
    <property type="component" value="Unassembled WGS sequence"/>
</dbReference>
<dbReference type="InterPro" id="IPR002731">
    <property type="entry name" value="ATPase_BadF"/>
</dbReference>
<dbReference type="EMBL" id="KN881676">
    <property type="protein sequence ID" value="KIY50288.1"/>
    <property type="molecule type" value="Genomic_DNA"/>
</dbReference>
<gene>
    <name evidence="6" type="ORF">FISHEDRAFT_64931</name>
</gene>
<evidence type="ECO:0000256" key="1">
    <source>
        <dbReference type="ARBA" id="ARBA00006198"/>
    </source>
</evidence>
<evidence type="ECO:0000313" key="7">
    <source>
        <dbReference type="Proteomes" id="UP000054144"/>
    </source>
</evidence>
<sequence>MSLYLCVDCGGSKTCAVVTDVSGHVVARALGGPSNYAYLTLSAFTAAIKQAVSDALKTCNEASISPRTYDTDLPLRSNSPFVAAWFGVSGVDSPGAIESVTPVLAGLLGLPIGPRITVTNDTHLLAAPLRMYADAMNAVTVIGGTGSITVSFRDHHGIFEELGRIGGWGWILGDEGGGYYIGREAATLKSVRCILREHDEASVTSKPATYSLLTARILETFGATNVLEILTKIHQPDPSASELPSRDTPAYLLVNREARLSSLAPIVFECAFKHHDALALRVLQASSRALVSQVALLLGDPSASSRRVRPEDSVLVFGGSIVGIEAYRKMILADLEALGHVFRYVEVVSDPAVVGAVTLAMTARRVNGASVMNGINGVNGRHK</sequence>
<dbReference type="PANTHER" id="PTHR43190">
    <property type="entry name" value="N-ACETYL-D-GLUCOSAMINE KINASE"/>
    <property type="match status" value="1"/>
</dbReference>
<evidence type="ECO:0000256" key="2">
    <source>
        <dbReference type="ARBA" id="ARBA00012122"/>
    </source>
</evidence>
<evidence type="ECO:0000256" key="3">
    <source>
        <dbReference type="ARBA" id="ARBA00014974"/>
    </source>
</evidence>
<comment type="similarity">
    <text evidence="1">Belongs to the eukaryotic-type N-acetylglucosamine kinase family.</text>
</comment>
<keyword evidence="7" id="KW-1185">Reference proteome</keyword>